<proteinExistence type="predicted"/>
<dbReference type="STRING" id="797114.C475_11705"/>
<dbReference type="AlphaFoldDB" id="M0CNQ3"/>
<evidence type="ECO:0000313" key="3">
    <source>
        <dbReference type="Proteomes" id="UP000011626"/>
    </source>
</evidence>
<comment type="caution">
    <text evidence="2">The sequence shown here is derived from an EMBL/GenBank/DDBJ whole genome shotgun (WGS) entry which is preliminary data.</text>
</comment>
<dbReference type="EMBL" id="AOIU01000028">
    <property type="protein sequence ID" value="ELZ24900.1"/>
    <property type="molecule type" value="Genomic_DNA"/>
</dbReference>
<evidence type="ECO:0000256" key="1">
    <source>
        <dbReference type="SAM" id="MobiDB-lite"/>
    </source>
</evidence>
<feature type="region of interest" description="Disordered" evidence="1">
    <location>
        <begin position="1"/>
        <end position="21"/>
    </location>
</feature>
<dbReference type="Proteomes" id="UP000011626">
    <property type="component" value="Unassembled WGS sequence"/>
</dbReference>
<organism evidence="2 3">
    <name type="scientific">Halosimplex carlsbadense 2-9-1</name>
    <dbReference type="NCBI Taxonomy" id="797114"/>
    <lineage>
        <taxon>Archaea</taxon>
        <taxon>Methanobacteriati</taxon>
        <taxon>Methanobacteriota</taxon>
        <taxon>Stenosarchaea group</taxon>
        <taxon>Halobacteria</taxon>
        <taxon>Halobacteriales</taxon>
        <taxon>Haloarculaceae</taxon>
        <taxon>Halosimplex</taxon>
    </lineage>
</organism>
<sequence length="209" mass="23758">MSIDNPDQEIEVEDEEGYVDRQRKQDIIESRRKVIQVQERVFSAAARGEMKQEYACRMWHESIRVYLLSIEPLLRDFDLPNAEEAYLHTKLGEVTLSPPPELQSEPESGKEIAERGFKLLSDPISPEKEPIHGLKEIIENDGYSQSWKVRINQIKGLQAKRQGPHTETVTAEEHMPKMALMNAVREADQFLQEANVGLALGTGDPHGVT</sequence>
<keyword evidence="3" id="KW-1185">Reference proteome</keyword>
<feature type="compositionally biased region" description="Acidic residues" evidence="1">
    <location>
        <begin position="1"/>
        <end position="17"/>
    </location>
</feature>
<evidence type="ECO:0000313" key="2">
    <source>
        <dbReference type="EMBL" id="ELZ24900.1"/>
    </source>
</evidence>
<gene>
    <name evidence="2" type="ORF">C475_11705</name>
</gene>
<protein>
    <submittedName>
        <fullName evidence="2">Uncharacterized protein</fullName>
    </submittedName>
</protein>
<name>M0CNQ3_9EURY</name>
<reference evidence="2 3" key="1">
    <citation type="journal article" date="2014" name="PLoS Genet.">
        <title>Phylogenetically driven sequencing of extremely halophilic archaea reveals strategies for static and dynamic osmo-response.</title>
        <authorList>
            <person name="Becker E.A."/>
            <person name="Seitzer P.M."/>
            <person name="Tritt A."/>
            <person name="Larsen D."/>
            <person name="Krusor M."/>
            <person name="Yao A.I."/>
            <person name="Wu D."/>
            <person name="Madern D."/>
            <person name="Eisen J.A."/>
            <person name="Darling A.E."/>
            <person name="Facciotti M.T."/>
        </authorList>
    </citation>
    <scope>NUCLEOTIDE SEQUENCE [LARGE SCALE GENOMIC DNA]</scope>
    <source>
        <strain evidence="2 3">2-9-1</strain>
    </source>
</reference>
<dbReference type="RefSeq" id="WP_006884015.1">
    <property type="nucleotide sequence ID" value="NZ_AOIU01000028.1"/>
</dbReference>
<accession>M0CNQ3</accession>